<evidence type="ECO:0000313" key="1">
    <source>
        <dbReference type="EMBL" id="SVD25123.1"/>
    </source>
</evidence>
<reference evidence="1" key="1">
    <citation type="submission" date="2018-05" db="EMBL/GenBank/DDBJ databases">
        <authorList>
            <person name="Lanie J.A."/>
            <person name="Ng W.-L."/>
            <person name="Kazmierczak K.M."/>
            <person name="Andrzejewski T.M."/>
            <person name="Davidsen T.M."/>
            <person name="Wayne K.J."/>
            <person name="Tettelin H."/>
            <person name="Glass J.I."/>
            <person name="Rusch D."/>
            <person name="Podicherti R."/>
            <person name="Tsui H.-C.T."/>
            <person name="Winkler M.E."/>
        </authorList>
    </citation>
    <scope>NUCLEOTIDE SEQUENCE</scope>
</reference>
<proteinExistence type="predicted"/>
<feature type="non-terminal residue" evidence="1">
    <location>
        <position position="84"/>
    </location>
</feature>
<gene>
    <name evidence="1" type="ORF">METZ01_LOCUS377977</name>
</gene>
<dbReference type="AlphaFoldDB" id="A0A382TT00"/>
<organism evidence="1">
    <name type="scientific">marine metagenome</name>
    <dbReference type="NCBI Taxonomy" id="408172"/>
    <lineage>
        <taxon>unclassified sequences</taxon>
        <taxon>metagenomes</taxon>
        <taxon>ecological metagenomes</taxon>
    </lineage>
</organism>
<protein>
    <recommendedName>
        <fullName evidence="2">Gingipain propeptide domain-containing protein</fullName>
    </recommendedName>
</protein>
<sequence>MITFRILFLLLILLQWIEAQTNWDIVLSNKNELVIEVNTILTSPDDLKPIELLIGLPTKSLPQILLQSYGETGHGYEIIRKRIK</sequence>
<accession>A0A382TT00</accession>
<dbReference type="EMBL" id="UINC01138897">
    <property type="protein sequence ID" value="SVD25123.1"/>
    <property type="molecule type" value="Genomic_DNA"/>
</dbReference>
<name>A0A382TT00_9ZZZZ</name>
<evidence type="ECO:0008006" key="2">
    <source>
        <dbReference type="Google" id="ProtNLM"/>
    </source>
</evidence>